<sequence>MSRNQTGSKLEPARFEAFTTGSFITPAAGVTQLLARPRSPTLGSFVTPATGVTQPLALRRPPAPSSCITPATGVTQLLAPSRSHAPPVKRGGSGQGKQLHYAGGGRDE</sequence>
<accession>A0AAD7D577</accession>
<evidence type="ECO:0000313" key="3">
    <source>
        <dbReference type="Proteomes" id="UP001221757"/>
    </source>
</evidence>
<evidence type="ECO:0000313" key="2">
    <source>
        <dbReference type="EMBL" id="KAJ7679804.1"/>
    </source>
</evidence>
<comment type="caution">
    <text evidence="2">The sequence shown here is derived from an EMBL/GenBank/DDBJ whole genome shotgun (WGS) entry which is preliminary data.</text>
</comment>
<organism evidence="2 3">
    <name type="scientific">Mycena rosella</name>
    <name type="common">Pink bonnet</name>
    <name type="synonym">Agaricus rosellus</name>
    <dbReference type="NCBI Taxonomy" id="1033263"/>
    <lineage>
        <taxon>Eukaryota</taxon>
        <taxon>Fungi</taxon>
        <taxon>Dikarya</taxon>
        <taxon>Basidiomycota</taxon>
        <taxon>Agaricomycotina</taxon>
        <taxon>Agaricomycetes</taxon>
        <taxon>Agaricomycetidae</taxon>
        <taxon>Agaricales</taxon>
        <taxon>Marasmiineae</taxon>
        <taxon>Mycenaceae</taxon>
        <taxon>Mycena</taxon>
    </lineage>
</organism>
<dbReference type="Proteomes" id="UP001221757">
    <property type="component" value="Unassembled WGS sequence"/>
</dbReference>
<proteinExistence type="predicted"/>
<dbReference type="AlphaFoldDB" id="A0AAD7D577"/>
<evidence type="ECO:0000256" key="1">
    <source>
        <dbReference type="SAM" id="MobiDB-lite"/>
    </source>
</evidence>
<keyword evidence="3" id="KW-1185">Reference proteome</keyword>
<name>A0AAD7D577_MYCRO</name>
<feature type="region of interest" description="Disordered" evidence="1">
    <location>
        <begin position="78"/>
        <end position="108"/>
    </location>
</feature>
<gene>
    <name evidence="2" type="ORF">B0H17DRAFT_1138944</name>
</gene>
<protein>
    <submittedName>
        <fullName evidence="2">Uncharacterized protein</fullName>
    </submittedName>
</protein>
<dbReference type="EMBL" id="JARKIE010000127">
    <property type="protein sequence ID" value="KAJ7679804.1"/>
    <property type="molecule type" value="Genomic_DNA"/>
</dbReference>
<reference evidence="2" key="1">
    <citation type="submission" date="2023-03" db="EMBL/GenBank/DDBJ databases">
        <title>Massive genome expansion in bonnet fungi (Mycena s.s.) driven by repeated elements and novel gene families across ecological guilds.</title>
        <authorList>
            <consortium name="Lawrence Berkeley National Laboratory"/>
            <person name="Harder C.B."/>
            <person name="Miyauchi S."/>
            <person name="Viragh M."/>
            <person name="Kuo A."/>
            <person name="Thoen E."/>
            <person name="Andreopoulos B."/>
            <person name="Lu D."/>
            <person name="Skrede I."/>
            <person name="Drula E."/>
            <person name="Henrissat B."/>
            <person name="Morin E."/>
            <person name="Kohler A."/>
            <person name="Barry K."/>
            <person name="LaButti K."/>
            <person name="Morin E."/>
            <person name="Salamov A."/>
            <person name="Lipzen A."/>
            <person name="Mereny Z."/>
            <person name="Hegedus B."/>
            <person name="Baldrian P."/>
            <person name="Stursova M."/>
            <person name="Weitz H."/>
            <person name="Taylor A."/>
            <person name="Grigoriev I.V."/>
            <person name="Nagy L.G."/>
            <person name="Martin F."/>
            <person name="Kauserud H."/>
        </authorList>
    </citation>
    <scope>NUCLEOTIDE SEQUENCE</scope>
    <source>
        <strain evidence="2">CBHHK067</strain>
    </source>
</reference>